<keyword evidence="2" id="KW-1185">Reference proteome</keyword>
<evidence type="ECO:0000313" key="1">
    <source>
        <dbReference type="EMBL" id="VDB87761.1"/>
    </source>
</evidence>
<reference evidence="1 2" key="1">
    <citation type="submission" date="2018-08" db="EMBL/GenBank/DDBJ databases">
        <authorList>
            <person name="Muller C M."/>
        </authorList>
    </citation>
    <scope>NUCLEOTIDE SEQUENCE [LARGE SCALE GENOMIC DNA]</scope>
</reference>
<dbReference type="Proteomes" id="UP000324639">
    <property type="component" value="Chromosome Bgt_-06"/>
</dbReference>
<dbReference type="EMBL" id="LR026989">
    <property type="protein sequence ID" value="VDB87761.1"/>
    <property type="molecule type" value="Genomic_DNA"/>
</dbReference>
<evidence type="ECO:0000313" key="2">
    <source>
        <dbReference type="Proteomes" id="UP000324639"/>
    </source>
</evidence>
<organism evidence="1 2">
    <name type="scientific">Blumeria graminis f. sp. tritici</name>
    <dbReference type="NCBI Taxonomy" id="62690"/>
    <lineage>
        <taxon>Eukaryota</taxon>
        <taxon>Fungi</taxon>
        <taxon>Dikarya</taxon>
        <taxon>Ascomycota</taxon>
        <taxon>Pezizomycotina</taxon>
        <taxon>Leotiomycetes</taxon>
        <taxon>Erysiphales</taxon>
        <taxon>Erysiphaceae</taxon>
        <taxon>Blumeria</taxon>
    </lineage>
</organism>
<dbReference type="AlphaFoldDB" id="A0A9X9MGZ9"/>
<protein>
    <submittedName>
        <fullName evidence="1">Bgt-51816</fullName>
    </submittedName>
</protein>
<name>A0A9X9MGZ9_BLUGR</name>
<sequence>MRPLMMRVDASVNSISMFFRSIPGNSPCSSKESLSSLTSNFGVKDFVT</sequence>
<proteinExistence type="predicted"/>
<accession>A0A9X9MGZ9</accession>
<gene>
    <name evidence="1" type="ORF">BGT96224V316_LOCUS4128</name>
</gene>